<dbReference type="InterPro" id="IPR033932">
    <property type="entry name" value="YtcJ-like"/>
</dbReference>
<feature type="chain" id="PRO_5045521917" evidence="1">
    <location>
        <begin position="21"/>
        <end position="548"/>
    </location>
</feature>
<protein>
    <submittedName>
        <fullName evidence="3">Amidohydrolase</fullName>
    </submittedName>
</protein>
<dbReference type="EMBL" id="JAHVAH010000001">
    <property type="protein sequence ID" value="MBW0144453.1"/>
    <property type="molecule type" value="Genomic_DNA"/>
</dbReference>
<evidence type="ECO:0000259" key="2">
    <source>
        <dbReference type="Pfam" id="PF07969"/>
    </source>
</evidence>
<sequence length="548" mass="58012">MIMRLALLAATALVASPALADPATLYDNVNGVQATADGEIVRFNAMMVDEQGKIVATYRAGDTVPSADLRVDMEGAHVLPGLIDGHGHFLMMGQTMMSLQLFGTDSIASLQQQLADFAAANPGDGWIVGRGWNHEMFSDGRFPTAADLDAVVSDRPVILERVDGHATVVNTMAMQMAGTSDDTPDPVGGAILRDDDGKATGVFVDTAMKPLYALVPAYTGEDYAEAIELAQGIMLEHGLTAMADMGTPDDHWHAMRRAGDEGELKVRVMAYAAGADTLERIAANGPTPWLYDGKLRMAGVKLVTDGALGSRGAWLKAPYADADTTGLQMLTDEQLADSVARAVALGHQVAVHAIGDAANDQLLDAVEATPNASALRFRNEHTQILDPADLPRMAASNVIASMQPVHQTSDWKMAEKRLGMDRLGAAFAWRSLADSGALLAFGSDFPVEHPNPFVGLEVAVTRIDANGEPEGGWLADERVTLGEALAGFTVGAAYAGFAEDALGSLSAGRYADFIVVDRDITTIDPSDISETKVLATYVGGKQVYRAND</sequence>
<evidence type="ECO:0000313" key="4">
    <source>
        <dbReference type="Proteomes" id="UP000698028"/>
    </source>
</evidence>
<dbReference type="CDD" id="cd01300">
    <property type="entry name" value="YtcJ_like"/>
    <property type="match status" value="1"/>
</dbReference>
<feature type="signal peptide" evidence="1">
    <location>
        <begin position="1"/>
        <end position="20"/>
    </location>
</feature>
<proteinExistence type="predicted"/>
<dbReference type="PANTHER" id="PTHR22642">
    <property type="entry name" value="IMIDAZOLONEPROPIONASE"/>
    <property type="match status" value="1"/>
</dbReference>
<feature type="domain" description="Amidohydrolase 3" evidence="2">
    <location>
        <begin position="71"/>
        <end position="544"/>
    </location>
</feature>
<dbReference type="PANTHER" id="PTHR22642:SF2">
    <property type="entry name" value="PROTEIN LONG AFTER FAR-RED 3"/>
    <property type="match status" value="1"/>
</dbReference>
<evidence type="ECO:0000256" key="1">
    <source>
        <dbReference type="SAM" id="SignalP"/>
    </source>
</evidence>
<organism evidence="3 4">
    <name type="scientific">Sphingomicrobium clamense</name>
    <dbReference type="NCBI Taxonomy" id="2851013"/>
    <lineage>
        <taxon>Bacteria</taxon>
        <taxon>Pseudomonadati</taxon>
        <taxon>Pseudomonadota</taxon>
        <taxon>Alphaproteobacteria</taxon>
        <taxon>Sphingomonadales</taxon>
        <taxon>Sphingomonadaceae</taxon>
        <taxon>Sphingomicrobium</taxon>
    </lineage>
</organism>
<accession>A0ABS6V4I3</accession>
<gene>
    <name evidence="3" type="ORF">KTQ36_03980</name>
</gene>
<dbReference type="Proteomes" id="UP000698028">
    <property type="component" value="Unassembled WGS sequence"/>
</dbReference>
<name>A0ABS6V4I3_9SPHN</name>
<dbReference type="InterPro" id="IPR013108">
    <property type="entry name" value="Amidohydro_3"/>
</dbReference>
<dbReference type="Pfam" id="PF07969">
    <property type="entry name" value="Amidohydro_3"/>
    <property type="match status" value="1"/>
</dbReference>
<keyword evidence="1" id="KW-0732">Signal</keyword>
<keyword evidence="4" id="KW-1185">Reference proteome</keyword>
<evidence type="ECO:0000313" key="3">
    <source>
        <dbReference type="EMBL" id="MBW0144453.1"/>
    </source>
</evidence>
<comment type="caution">
    <text evidence="3">The sequence shown here is derived from an EMBL/GenBank/DDBJ whole genome shotgun (WGS) entry which is preliminary data.</text>
</comment>
<reference evidence="3 4" key="1">
    <citation type="submission" date="2021-07" db="EMBL/GenBank/DDBJ databases">
        <title>The draft genome sequence of Sphingomicrobium sp. B8.</title>
        <authorList>
            <person name="Mu L."/>
        </authorList>
    </citation>
    <scope>NUCLEOTIDE SEQUENCE [LARGE SCALE GENOMIC DNA]</scope>
    <source>
        <strain evidence="3 4">B8</strain>
    </source>
</reference>